<comment type="caution">
    <text evidence="2">The sequence shown here is derived from an EMBL/GenBank/DDBJ whole genome shotgun (WGS) entry which is preliminary data.</text>
</comment>
<organism evidence="2 3">
    <name type="scientific">Spirosoma utsteinense</name>
    <dbReference type="NCBI Taxonomy" id="2585773"/>
    <lineage>
        <taxon>Bacteria</taxon>
        <taxon>Pseudomonadati</taxon>
        <taxon>Bacteroidota</taxon>
        <taxon>Cytophagia</taxon>
        <taxon>Cytophagales</taxon>
        <taxon>Cytophagaceae</taxon>
        <taxon>Spirosoma</taxon>
    </lineage>
</organism>
<gene>
    <name evidence="2" type="ORF">FH603_5941</name>
</gene>
<keyword evidence="3" id="KW-1185">Reference proteome</keyword>
<dbReference type="InterPro" id="IPR038717">
    <property type="entry name" value="Tc1-like_DDE_dom"/>
</dbReference>
<evidence type="ECO:0000259" key="1">
    <source>
        <dbReference type="Pfam" id="PF13358"/>
    </source>
</evidence>
<accession>A0ABR6WGI9</accession>
<sequence length="146" mass="16470">MGYRPYTPVQIGYESLYLYLALCPFSGQGYAAFLPKLTGEWFGWFVGQINSQVSGKHLLVADGSRAHKREAFAETQLTFSKLPPYCPELNPVERVFKEVRQGLKARVFSSLAQAEQRLRAVLEALFTGRQTVIELTCFPYILNASL</sequence>
<dbReference type="InterPro" id="IPR012337">
    <property type="entry name" value="RNaseH-like_sf"/>
</dbReference>
<evidence type="ECO:0000313" key="3">
    <source>
        <dbReference type="Proteomes" id="UP000700732"/>
    </source>
</evidence>
<protein>
    <recommendedName>
        <fullName evidence="1">Tc1-like transposase DDE domain-containing protein</fullName>
    </recommendedName>
</protein>
<dbReference type="EMBL" id="VFIA01000156">
    <property type="protein sequence ID" value="MBC3795403.1"/>
    <property type="molecule type" value="Genomic_DNA"/>
</dbReference>
<reference evidence="2 3" key="1">
    <citation type="submission" date="2019-06" db="EMBL/GenBank/DDBJ databases">
        <title>Spirosoma utsteinense sp. nov. isolated from Antarctic ice-free soils.</title>
        <authorList>
            <person name="Tahon G."/>
        </authorList>
    </citation>
    <scope>NUCLEOTIDE SEQUENCE [LARGE SCALE GENOMIC DNA]</scope>
    <source>
        <strain evidence="2 3">LMG 31447</strain>
    </source>
</reference>
<dbReference type="Pfam" id="PF13358">
    <property type="entry name" value="DDE_3"/>
    <property type="match status" value="1"/>
</dbReference>
<dbReference type="InterPro" id="IPR036397">
    <property type="entry name" value="RNaseH_sf"/>
</dbReference>
<proteinExistence type="predicted"/>
<dbReference type="Gene3D" id="3.30.420.10">
    <property type="entry name" value="Ribonuclease H-like superfamily/Ribonuclease H"/>
    <property type="match status" value="1"/>
</dbReference>
<evidence type="ECO:0000313" key="2">
    <source>
        <dbReference type="EMBL" id="MBC3795403.1"/>
    </source>
</evidence>
<name>A0ABR6WGI9_9BACT</name>
<dbReference type="Proteomes" id="UP000700732">
    <property type="component" value="Unassembled WGS sequence"/>
</dbReference>
<feature type="domain" description="Tc1-like transposase DDE" evidence="1">
    <location>
        <begin position="7"/>
        <end position="111"/>
    </location>
</feature>
<dbReference type="SUPFAM" id="SSF53098">
    <property type="entry name" value="Ribonuclease H-like"/>
    <property type="match status" value="1"/>
</dbReference>